<gene>
    <name evidence="3" type="ORF">Faunusvirus2_11</name>
</gene>
<dbReference type="InterPro" id="IPR002110">
    <property type="entry name" value="Ankyrin_rpt"/>
</dbReference>
<dbReference type="InterPro" id="IPR036770">
    <property type="entry name" value="Ankyrin_rpt-contain_sf"/>
</dbReference>
<dbReference type="PROSITE" id="PS50297">
    <property type="entry name" value="ANK_REP_REGION"/>
    <property type="match status" value="2"/>
</dbReference>
<reference evidence="3" key="1">
    <citation type="submission" date="2018-10" db="EMBL/GenBank/DDBJ databases">
        <title>Hidden diversity of soil giant viruses.</title>
        <authorList>
            <person name="Schulz F."/>
            <person name="Alteio L."/>
            <person name="Goudeau D."/>
            <person name="Ryan E.M."/>
            <person name="Malmstrom R.R."/>
            <person name="Blanchard J."/>
            <person name="Woyke T."/>
        </authorList>
    </citation>
    <scope>NUCLEOTIDE SEQUENCE</scope>
    <source>
        <strain evidence="3">FNV1</strain>
    </source>
</reference>
<evidence type="ECO:0000313" key="3">
    <source>
        <dbReference type="EMBL" id="AYV79064.1"/>
    </source>
</evidence>
<evidence type="ECO:0000256" key="1">
    <source>
        <dbReference type="ARBA" id="ARBA00022737"/>
    </source>
</evidence>
<dbReference type="Pfam" id="PF12796">
    <property type="entry name" value="Ank_2"/>
    <property type="match status" value="2"/>
</dbReference>
<dbReference type="InterPro" id="IPR050745">
    <property type="entry name" value="Multifunctional_regulatory"/>
</dbReference>
<name>A0A3G4ZXJ9_9VIRU</name>
<dbReference type="Gene3D" id="1.25.40.20">
    <property type="entry name" value="Ankyrin repeat-containing domain"/>
    <property type="match status" value="2"/>
</dbReference>
<keyword evidence="1" id="KW-0677">Repeat</keyword>
<protein>
    <submittedName>
        <fullName evidence="3">Ankyrin</fullName>
    </submittedName>
</protein>
<sequence length="289" mass="32946">MSAKYQKLYDLIRSNNAVECCQYIDTHKLNYNINYFGETPLMIACMYGSGIIANKLIEHGADVNMEIGNLCALYYCMIYNNQNCATIVINATKNIDQIYDHGYTQLHYACEYRRSDLVNMLIDRGADVNIQDKHGETALIKSCRTALDIQIIDKLLAVDAKLNLQDSVGNTALITACYYSYSDNYIPVVNRLIDVGADIHIKNNAMENVLIITYQRNYVKLATRLIDRGADFVALLNYSGRVVNGQVASRIRYKYIQYIQNLRSQDVTNNMFKLFDINGIINIVCIYII</sequence>
<dbReference type="EMBL" id="MK072133">
    <property type="protein sequence ID" value="AYV79064.1"/>
    <property type="molecule type" value="Genomic_DNA"/>
</dbReference>
<dbReference type="PANTHER" id="PTHR24189">
    <property type="entry name" value="MYOTROPHIN"/>
    <property type="match status" value="1"/>
</dbReference>
<evidence type="ECO:0000256" key="2">
    <source>
        <dbReference type="ARBA" id="ARBA00023043"/>
    </source>
</evidence>
<proteinExistence type="predicted"/>
<dbReference type="PRINTS" id="PR01415">
    <property type="entry name" value="ANKYRIN"/>
</dbReference>
<dbReference type="SUPFAM" id="SSF48403">
    <property type="entry name" value="Ankyrin repeat"/>
    <property type="match status" value="1"/>
</dbReference>
<organism evidence="3">
    <name type="scientific">Faunusvirus sp</name>
    <dbReference type="NCBI Taxonomy" id="2487766"/>
    <lineage>
        <taxon>Viruses</taxon>
        <taxon>Varidnaviria</taxon>
        <taxon>Bamfordvirae</taxon>
        <taxon>Nucleocytoviricota</taxon>
        <taxon>Megaviricetes</taxon>
        <taxon>Imitervirales</taxon>
        <taxon>Mimiviridae</taxon>
    </lineage>
</organism>
<dbReference type="SMART" id="SM00248">
    <property type="entry name" value="ANK"/>
    <property type="match status" value="6"/>
</dbReference>
<dbReference type="PANTHER" id="PTHR24189:SF50">
    <property type="entry name" value="ANKYRIN REPEAT AND SOCS BOX PROTEIN 2"/>
    <property type="match status" value="1"/>
</dbReference>
<keyword evidence="2" id="KW-0040">ANK repeat</keyword>
<accession>A0A3G4ZXJ9</accession>
<dbReference type="PROSITE" id="PS50088">
    <property type="entry name" value="ANK_REPEAT"/>
    <property type="match status" value="3"/>
</dbReference>